<reference evidence="1 2" key="1">
    <citation type="submission" date="2020-02" db="EMBL/GenBank/DDBJ databases">
        <authorList>
            <person name="Ma Q."/>
            <person name="Huang Y."/>
            <person name="Song X."/>
            <person name="Pei D."/>
        </authorList>
    </citation>
    <scope>NUCLEOTIDE SEQUENCE [LARGE SCALE GENOMIC DNA]</scope>
    <source>
        <strain evidence="1">Sxm20200214</strain>
        <tissue evidence="1">Leaf</tissue>
    </source>
</reference>
<sequence>MEFHGSKVDVEDGLVRASQGIKGPWMEDSHELKPCWSISPSDEAVSSKGYVTFSLTNGPEHHISQITDAVMVAKHLGATLADHHSSMSWGFHHQPQVEEGTETALQYSGYSQLHPHRYQLLLESAIHHGP</sequence>
<evidence type="ECO:0000313" key="1">
    <source>
        <dbReference type="EMBL" id="KAG2279880.1"/>
    </source>
</evidence>
<proteinExistence type="predicted"/>
<keyword evidence="2" id="KW-1185">Reference proteome</keyword>
<comment type="caution">
    <text evidence="1">The sequence shown here is derived from an EMBL/GenBank/DDBJ whole genome shotgun (WGS) entry which is preliminary data.</text>
</comment>
<organism evidence="1 2">
    <name type="scientific">Brassica carinata</name>
    <name type="common">Ethiopian mustard</name>
    <name type="synonym">Abyssinian cabbage</name>
    <dbReference type="NCBI Taxonomy" id="52824"/>
    <lineage>
        <taxon>Eukaryota</taxon>
        <taxon>Viridiplantae</taxon>
        <taxon>Streptophyta</taxon>
        <taxon>Embryophyta</taxon>
        <taxon>Tracheophyta</taxon>
        <taxon>Spermatophyta</taxon>
        <taxon>Magnoliopsida</taxon>
        <taxon>eudicotyledons</taxon>
        <taxon>Gunneridae</taxon>
        <taxon>Pentapetalae</taxon>
        <taxon>rosids</taxon>
        <taxon>malvids</taxon>
        <taxon>Brassicales</taxon>
        <taxon>Brassicaceae</taxon>
        <taxon>Brassiceae</taxon>
        <taxon>Brassica</taxon>
    </lineage>
</organism>
<accession>A0A8X7R3Q2</accession>
<dbReference type="InterPro" id="IPR024709">
    <property type="entry name" value="FucosylTrfase_pln"/>
</dbReference>
<dbReference type="OrthoDB" id="1899018at2759"/>
<gene>
    <name evidence="1" type="ORF">Bca52824_051100</name>
</gene>
<protein>
    <submittedName>
        <fullName evidence="1">Uncharacterized protein</fullName>
    </submittedName>
</protein>
<dbReference type="PANTHER" id="PTHR31288:SF24">
    <property type="entry name" value="PROTEIN MANNAN SYNTHESIS-RELATED 2"/>
    <property type="match status" value="1"/>
</dbReference>
<dbReference type="PANTHER" id="PTHR31288">
    <property type="entry name" value="O-FUCOSYLTRANSFERASE FAMILY PROTEIN"/>
    <property type="match status" value="1"/>
</dbReference>
<name>A0A8X7R3Q2_BRACI</name>
<evidence type="ECO:0000313" key="2">
    <source>
        <dbReference type="Proteomes" id="UP000886595"/>
    </source>
</evidence>
<dbReference type="Proteomes" id="UP000886595">
    <property type="component" value="Unassembled WGS sequence"/>
</dbReference>
<dbReference type="EMBL" id="JAAMPC010000011">
    <property type="protein sequence ID" value="KAG2279880.1"/>
    <property type="molecule type" value="Genomic_DNA"/>
</dbReference>
<dbReference type="AlphaFoldDB" id="A0A8X7R3Q2"/>